<accession>A0A075GPV8</accession>
<name>A0A075GPV8_9ARCH</name>
<dbReference type="AlphaFoldDB" id="A0A075GPV8"/>
<protein>
    <submittedName>
        <fullName evidence="1">Uncharacterized protein</fullName>
    </submittedName>
</protein>
<sequence>MKHPFILLYLTCFLFGRDQVPFTIEIRPRVIDNAKILVNVEVINHVGRPLDYLEGFLATYSGEKEFIGEERMVLIYNYEPVLQTGFSTTKTITYPLEGNKPPTFKFTISKVKFAGENRVFAWHPKAGFIRID</sequence>
<reference evidence="1" key="1">
    <citation type="journal article" date="2014" name="Genome Biol. Evol.">
        <title>Pangenome evidence for extensive interdomain horizontal transfer affecting lineage core and shell genes in uncultured planktonic thaumarchaeota and euryarchaeota.</title>
        <authorList>
            <person name="Deschamps P."/>
            <person name="Zivanovic Y."/>
            <person name="Moreira D."/>
            <person name="Rodriguez-Valera F."/>
            <person name="Lopez-Garcia P."/>
        </authorList>
    </citation>
    <scope>NUCLEOTIDE SEQUENCE</scope>
</reference>
<proteinExistence type="predicted"/>
<organism evidence="1">
    <name type="scientific">uncultured marine thaumarchaeote KM3_17_C07</name>
    <dbReference type="NCBI Taxonomy" id="1456062"/>
    <lineage>
        <taxon>Archaea</taxon>
        <taxon>Nitrososphaerota</taxon>
        <taxon>environmental samples</taxon>
    </lineage>
</organism>
<dbReference type="EMBL" id="KF900728">
    <property type="protein sequence ID" value="AIF05105.1"/>
    <property type="molecule type" value="Genomic_DNA"/>
</dbReference>
<evidence type="ECO:0000313" key="1">
    <source>
        <dbReference type="EMBL" id="AIF05105.1"/>
    </source>
</evidence>